<name>A0ABQ0EWT6_APOSI</name>
<dbReference type="EMBL" id="BAAFST010000007">
    <property type="protein sequence ID" value="GAB1291522.1"/>
    <property type="molecule type" value="Genomic_DNA"/>
</dbReference>
<proteinExistence type="predicted"/>
<organism evidence="1 2">
    <name type="scientific">Apodemus speciosus</name>
    <name type="common">Large Japanese field mouse</name>
    <dbReference type="NCBI Taxonomy" id="105296"/>
    <lineage>
        <taxon>Eukaryota</taxon>
        <taxon>Metazoa</taxon>
        <taxon>Chordata</taxon>
        <taxon>Craniata</taxon>
        <taxon>Vertebrata</taxon>
        <taxon>Euteleostomi</taxon>
        <taxon>Mammalia</taxon>
        <taxon>Eutheria</taxon>
        <taxon>Euarchontoglires</taxon>
        <taxon>Glires</taxon>
        <taxon>Rodentia</taxon>
        <taxon>Myomorpha</taxon>
        <taxon>Muroidea</taxon>
        <taxon>Muridae</taxon>
        <taxon>Murinae</taxon>
        <taxon>Apodemus</taxon>
    </lineage>
</organism>
<comment type="caution">
    <text evidence="1">The sequence shown here is derived from an EMBL/GenBank/DDBJ whole genome shotgun (WGS) entry which is preliminary data.</text>
</comment>
<dbReference type="Proteomes" id="UP001623349">
    <property type="component" value="Unassembled WGS sequence"/>
</dbReference>
<keyword evidence="2" id="KW-1185">Reference proteome</keyword>
<evidence type="ECO:0000313" key="2">
    <source>
        <dbReference type="Proteomes" id="UP001623349"/>
    </source>
</evidence>
<gene>
    <name evidence="1" type="ORF">APTSU1_000675200</name>
</gene>
<reference evidence="1 2" key="1">
    <citation type="submission" date="2024-08" db="EMBL/GenBank/DDBJ databases">
        <title>The draft genome of Apodemus speciosus.</title>
        <authorList>
            <person name="Nabeshima K."/>
            <person name="Suzuki S."/>
            <person name="Onuma M."/>
        </authorList>
    </citation>
    <scope>NUCLEOTIDE SEQUENCE [LARGE SCALE GENOMIC DNA]</scope>
    <source>
        <strain evidence="1">IB14-021</strain>
    </source>
</reference>
<evidence type="ECO:0000313" key="1">
    <source>
        <dbReference type="EMBL" id="GAB1291522.1"/>
    </source>
</evidence>
<protein>
    <submittedName>
        <fullName evidence="1">NACHT, LRR and PYD domains-containing protein 4E</fullName>
    </submittedName>
</protein>
<accession>A0ABQ0EWT6</accession>
<sequence length="54" mass="6472">MPESLTSKFKILLSSNLLRKTVIVLRTFLYQRQLGRSHTWCFCREWRELASHSC</sequence>